<reference evidence="1 2" key="1">
    <citation type="journal article" date="2016" name="Mol. Biol. Evol.">
        <title>Comparative Genomics of Early-Diverging Mushroom-Forming Fungi Provides Insights into the Origins of Lignocellulose Decay Capabilities.</title>
        <authorList>
            <person name="Nagy L.G."/>
            <person name="Riley R."/>
            <person name="Tritt A."/>
            <person name="Adam C."/>
            <person name="Daum C."/>
            <person name="Floudas D."/>
            <person name="Sun H."/>
            <person name="Yadav J.S."/>
            <person name="Pangilinan J."/>
            <person name="Larsson K.H."/>
            <person name="Matsuura K."/>
            <person name="Barry K."/>
            <person name="Labutti K."/>
            <person name="Kuo R."/>
            <person name="Ohm R.A."/>
            <person name="Bhattacharya S.S."/>
            <person name="Shirouzu T."/>
            <person name="Yoshinaga Y."/>
            <person name="Martin F.M."/>
            <person name="Grigoriev I.V."/>
            <person name="Hibbett D.S."/>
        </authorList>
    </citation>
    <scope>NUCLEOTIDE SEQUENCE [LARGE SCALE GENOMIC DNA]</scope>
    <source>
        <strain evidence="1 2">TUFC12733</strain>
    </source>
</reference>
<dbReference type="AlphaFoldDB" id="A0A167FPN4"/>
<dbReference type="EMBL" id="KV417369">
    <property type="protein sequence ID" value="KZO89715.1"/>
    <property type="molecule type" value="Genomic_DNA"/>
</dbReference>
<proteinExistence type="predicted"/>
<evidence type="ECO:0000313" key="1">
    <source>
        <dbReference type="EMBL" id="KZO89715.1"/>
    </source>
</evidence>
<sequence length="75" mass="8637">MGLRKITLKDKKACKICQVPCEVMVCMNRGNKSGAENYGRLYSRCYTHEKGVATWHSEPLHPNDIKKLRDNWVDA</sequence>
<evidence type="ECO:0000313" key="2">
    <source>
        <dbReference type="Proteomes" id="UP000076738"/>
    </source>
</evidence>
<dbReference type="Proteomes" id="UP000076738">
    <property type="component" value="Unassembled WGS sequence"/>
</dbReference>
<keyword evidence="2" id="KW-1185">Reference proteome</keyword>
<accession>A0A167FPN4</accession>
<gene>
    <name evidence="1" type="ORF">CALVIDRAFT_569685</name>
</gene>
<name>A0A167FPN4_CALVF</name>
<protein>
    <submittedName>
        <fullName evidence="1">Uncharacterized protein</fullName>
    </submittedName>
</protein>
<organism evidence="1 2">
    <name type="scientific">Calocera viscosa (strain TUFC12733)</name>
    <dbReference type="NCBI Taxonomy" id="1330018"/>
    <lineage>
        <taxon>Eukaryota</taxon>
        <taxon>Fungi</taxon>
        <taxon>Dikarya</taxon>
        <taxon>Basidiomycota</taxon>
        <taxon>Agaricomycotina</taxon>
        <taxon>Dacrymycetes</taxon>
        <taxon>Dacrymycetales</taxon>
        <taxon>Dacrymycetaceae</taxon>
        <taxon>Calocera</taxon>
    </lineage>
</organism>